<organism evidence="1 2">
    <name type="scientific">Caballeronia fortuita</name>
    <dbReference type="NCBI Taxonomy" id="1777138"/>
    <lineage>
        <taxon>Bacteria</taxon>
        <taxon>Pseudomonadati</taxon>
        <taxon>Pseudomonadota</taxon>
        <taxon>Betaproteobacteria</taxon>
        <taxon>Burkholderiales</taxon>
        <taxon>Burkholderiaceae</taxon>
        <taxon>Caballeronia</taxon>
    </lineage>
</organism>
<accession>A0A157ZAL9</accession>
<protein>
    <submittedName>
        <fullName evidence="1">Uncharacterized protein</fullName>
    </submittedName>
</protein>
<name>A0A157ZAL9_9BURK</name>
<keyword evidence="2" id="KW-1185">Reference proteome</keyword>
<sequence length="111" mass="12191">MSGGKKTAVDVCQESPEALRTLAECLERALDVATSVVLIRHVPEVCTVYLGDPSEAREKLRKVGTIPRALADEMLMLTSSGLNQIQIGDQRYRFVRTFTQVEKVPAVVFAA</sequence>
<dbReference type="AlphaFoldDB" id="A0A157ZAL9"/>
<gene>
    <name evidence="1" type="ORF">AWB77_00472</name>
</gene>
<comment type="caution">
    <text evidence="1">The sequence shown here is derived from an EMBL/GenBank/DDBJ whole genome shotgun (WGS) entry which is preliminary data.</text>
</comment>
<evidence type="ECO:0000313" key="2">
    <source>
        <dbReference type="Proteomes" id="UP000054903"/>
    </source>
</evidence>
<reference evidence="1" key="1">
    <citation type="submission" date="2016-01" db="EMBL/GenBank/DDBJ databases">
        <authorList>
            <person name="Peeters C."/>
        </authorList>
    </citation>
    <scope>NUCLEOTIDE SEQUENCE</scope>
    <source>
        <strain evidence="1">LMG 29320</strain>
    </source>
</reference>
<proteinExistence type="predicted"/>
<evidence type="ECO:0000313" key="1">
    <source>
        <dbReference type="EMBL" id="SAK42602.1"/>
    </source>
</evidence>
<dbReference type="EMBL" id="FCNX02000001">
    <property type="protein sequence ID" value="SAK42602.1"/>
    <property type="molecule type" value="Genomic_DNA"/>
</dbReference>
<dbReference type="Proteomes" id="UP000054903">
    <property type="component" value="Unassembled WGS sequence"/>
</dbReference>